<reference evidence="3 4" key="1">
    <citation type="journal article" date="2018" name="Front. Plant Sci.">
        <title>Red Clover (Trifolium pratense) and Zigzag Clover (T. medium) - A Picture of Genomic Similarities and Differences.</title>
        <authorList>
            <person name="Dluhosova J."/>
            <person name="Istvanek J."/>
            <person name="Nedelnik J."/>
            <person name="Repkova J."/>
        </authorList>
    </citation>
    <scope>NUCLEOTIDE SEQUENCE [LARGE SCALE GENOMIC DNA]</scope>
    <source>
        <strain evidence="4">cv. 10/8</strain>
        <tissue evidence="3">Leaf</tissue>
    </source>
</reference>
<evidence type="ECO:0000256" key="1">
    <source>
        <dbReference type="SAM" id="MobiDB-lite"/>
    </source>
</evidence>
<keyword evidence="4" id="KW-1185">Reference proteome</keyword>
<dbReference type="EMBL" id="LXQA010184720">
    <property type="protein sequence ID" value="MCI31108.1"/>
    <property type="molecule type" value="Genomic_DNA"/>
</dbReference>
<dbReference type="InterPro" id="IPR012340">
    <property type="entry name" value="NA-bd_OB-fold"/>
</dbReference>
<dbReference type="SUPFAM" id="SSF50249">
    <property type="entry name" value="Nucleic acid-binding proteins"/>
    <property type="match status" value="1"/>
</dbReference>
<sequence>MEEFESKEKVLESIKKHFESQAEELKSKERQLKEQVKELESKEKQLDDRVKEFEPKERDSQDRVMDLIPGTDGYTLTVKVLSSELVKTIYSNSDELVSCTAECLVGDETGT</sequence>
<dbReference type="Proteomes" id="UP000265520">
    <property type="component" value="Unassembled WGS sequence"/>
</dbReference>
<evidence type="ECO:0000313" key="3">
    <source>
        <dbReference type="EMBL" id="MCI31108.1"/>
    </source>
</evidence>
<proteinExistence type="predicted"/>
<accession>A0A392R3D3</accession>
<feature type="non-terminal residue" evidence="3">
    <location>
        <position position="111"/>
    </location>
</feature>
<comment type="caution">
    <text evidence="3">The sequence shown here is derived from an EMBL/GenBank/DDBJ whole genome shotgun (WGS) entry which is preliminary data.</text>
</comment>
<feature type="domain" description="Single-stranded DNA binding protein Ssb-like OB fold" evidence="2">
    <location>
        <begin position="67"/>
        <end position="111"/>
    </location>
</feature>
<evidence type="ECO:0000259" key="2">
    <source>
        <dbReference type="Pfam" id="PF21473"/>
    </source>
</evidence>
<organism evidence="3 4">
    <name type="scientific">Trifolium medium</name>
    <dbReference type="NCBI Taxonomy" id="97028"/>
    <lineage>
        <taxon>Eukaryota</taxon>
        <taxon>Viridiplantae</taxon>
        <taxon>Streptophyta</taxon>
        <taxon>Embryophyta</taxon>
        <taxon>Tracheophyta</taxon>
        <taxon>Spermatophyta</taxon>
        <taxon>Magnoliopsida</taxon>
        <taxon>eudicotyledons</taxon>
        <taxon>Gunneridae</taxon>
        <taxon>Pentapetalae</taxon>
        <taxon>rosids</taxon>
        <taxon>fabids</taxon>
        <taxon>Fabales</taxon>
        <taxon>Fabaceae</taxon>
        <taxon>Papilionoideae</taxon>
        <taxon>50 kb inversion clade</taxon>
        <taxon>NPAAA clade</taxon>
        <taxon>Hologalegina</taxon>
        <taxon>IRL clade</taxon>
        <taxon>Trifolieae</taxon>
        <taxon>Trifolium</taxon>
    </lineage>
</organism>
<name>A0A392R3D3_9FABA</name>
<dbReference type="Gene3D" id="2.40.50.140">
    <property type="entry name" value="Nucleic acid-binding proteins"/>
    <property type="match status" value="1"/>
</dbReference>
<feature type="region of interest" description="Disordered" evidence="1">
    <location>
        <begin position="36"/>
        <end position="60"/>
    </location>
</feature>
<dbReference type="AlphaFoldDB" id="A0A392R3D3"/>
<protein>
    <submittedName>
        <fullName evidence="3">DUF4283 domain protein</fullName>
    </submittedName>
</protein>
<dbReference type="InterPro" id="IPR048970">
    <property type="entry name" value="OB_Ssb-like"/>
</dbReference>
<evidence type="ECO:0000313" key="4">
    <source>
        <dbReference type="Proteomes" id="UP000265520"/>
    </source>
</evidence>
<dbReference type="Pfam" id="PF21473">
    <property type="entry name" value="OB_Ssb-like"/>
    <property type="match status" value="1"/>
</dbReference>